<dbReference type="EMBL" id="JSWE01000053">
    <property type="protein sequence ID" value="KIE06045.1"/>
    <property type="molecule type" value="Genomic_DNA"/>
</dbReference>
<evidence type="ECO:0000313" key="3">
    <source>
        <dbReference type="EMBL" id="KIE06070.1"/>
    </source>
</evidence>
<dbReference type="Proteomes" id="UP000031258">
    <property type="component" value="Unassembled WGS sequence"/>
</dbReference>
<reference evidence="3 4" key="1">
    <citation type="submission" date="2014-11" db="EMBL/GenBank/DDBJ databases">
        <title>A Rickettsiales Symbiont of Amoebae With Ancient Features.</title>
        <authorList>
            <person name="Schulz F."/>
            <person name="Martijn J."/>
            <person name="Wascher F."/>
            <person name="Kostanjsek R."/>
            <person name="Ettema T.J."/>
            <person name="Horn M."/>
        </authorList>
    </citation>
    <scope>NUCLEOTIDE SEQUENCE [LARGE SCALE GENOMIC DNA]</scope>
    <source>
        <strain evidence="3 4">UWC36</strain>
    </source>
</reference>
<dbReference type="Pfam" id="PF08388">
    <property type="entry name" value="GIIM"/>
    <property type="match status" value="1"/>
</dbReference>
<protein>
    <recommendedName>
        <fullName evidence="1">Group II intron maturase-specific domain-containing protein</fullName>
    </recommendedName>
</protein>
<evidence type="ECO:0000313" key="4">
    <source>
        <dbReference type="Proteomes" id="UP000031258"/>
    </source>
</evidence>
<name>A0A0C1R1B0_9RICK</name>
<accession>A0A0C1R1B0</accession>
<dbReference type="RefSeq" id="WP_039454857.1">
    <property type="nucleotide sequence ID" value="NZ_JSWE01000041.1"/>
</dbReference>
<evidence type="ECO:0000313" key="2">
    <source>
        <dbReference type="EMBL" id="KIE06045.1"/>
    </source>
</evidence>
<comment type="caution">
    <text evidence="3">The sequence shown here is derived from an EMBL/GenBank/DDBJ whole genome shotgun (WGS) entry which is preliminary data.</text>
</comment>
<evidence type="ECO:0000259" key="1">
    <source>
        <dbReference type="Pfam" id="PF08388"/>
    </source>
</evidence>
<dbReference type="STRING" id="86105.NF27_BP00020"/>
<organism evidence="3 4">
    <name type="scientific">Candidatus Jidaibacter acanthamoebae</name>
    <dbReference type="NCBI Taxonomy" id="86105"/>
    <lineage>
        <taxon>Bacteria</taxon>
        <taxon>Pseudomonadati</taxon>
        <taxon>Pseudomonadota</taxon>
        <taxon>Alphaproteobacteria</taxon>
        <taxon>Rickettsiales</taxon>
        <taxon>Candidatus Midichloriaceae</taxon>
        <taxon>Candidatus Jidaibacter</taxon>
    </lineage>
</organism>
<sequence>MLSLWQKDPAEYIFEVDIKSCFDNISHKWLLNNAPMDKVHMITYADDFAITDATKDIIQMLNLKLLGWANYYKSLAAKKIFSYVDSIVSKMLWKWIHLRHPRKSAK</sequence>
<gene>
    <name evidence="3" type="ORF">NF27_BP00020</name>
    <name evidence="2" type="ORF">NF27_CB00020</name>
</gene>
<dbReference type="EMBL" id="JSWE01000041">
    <property type="protein sequence ID" value="KIE06070.1"/>
    <property type="molecule type" value="Genomic_DNA"/>
</dbReference>
<proteinExistence type="predicted"/>
<dbReference type="InterPro" id="IPR013597">
    <property type="entry name" value="Mat_intron_G2"/>
</dbReference>
<dbReference type="AlphaFoldDB" id="A0A0C1R1B0"/>
<dbReference type="OrthoDB" id="9793236at2"/>
<keyword evidence="4" id="KW-1185">Reference proteome</keyword>
<feature type="domain" description="Group II intron maturase-specific" evidence="1">
    <location>
        <begin position="53"/>
        <end position="104"/>
    </location>
</feature>